<dbReference type="HOGENOM" id="CLU_002865_6_3_1"/>
<dbReference type="STRING" id="1137138.A0A067NMW0"/>
<feature type="active site" description="Proton donor" evidence="5">
    <location>
        <position position="529"/>
    </location>
</feature>
<evidence type="ECO:0000259" key="8">
    <source>
        <dbReference type="PROSITE" id="PS00624"/>
    </source>
</evidence>
<dbReference type="PANTHER" id="PTHR11552:SF147">
    <property type="entry name" value="CHOLINE DEHYDROGENASE, MITOCHONDRIAL"/>
    <property type="match status" value="1"/>
</dbReference>
<evidence type="ECO:0000256" key="4">
    <source>
        <dbReference type="ARBA" id="ARBA00022827"/>
    </source>
</evidence>
<dbReference type="SUPFAM" id="SSF54373">
    <property type="entry name" value="FAD-linked reductases, C-terminal domain"/>
    <property type="match status" value="1"/>
</dbReference>
<dbReference type="GO" id="GO:0050660">
    <property type="term" value="F:flavin adenine dinucleotide binding"/>
    <property type="evidence" value="ECO:0007669"/>
    <property type="project" value="InterPro"/>
</dbReference>
<evidence type="ECO:0000256" key="1">
    <source>
        <dbReference type="ARBA" id="ARBA00001974"/>
    </source>
</evidence>
<dbReference type="InterPro" id="IPR036188">
    <property type="entry name" value="FAD/NAD-bd_sf"/>
</dbReference>
<feature type="binding site" evidence="6">
    <location>
        <position position="563"/>
    </location>
    <ligand>
        <name>FAD</name>
        <dbReference type="ChEBI" id="CHEBI:57692"/>
    </ligand>
</feature>
<organism evidence="9 10">
    <name type="scientific">Pleurotus ostreatus (strain PC15)</name>
    <name type="common">Oyster mushroom</name>
    <dbReference type="NCBI Taxonomy" id="1137138"/>
    <lineage>
        <taxon>Eukaryota</taxon>
        <taxon>Fungi</taxon>
        <taxon>Dikarya</taxon>
        <taxon>Basidiomycota</taxon>
        <taxon>Agaricomycotina</taxon>
        <taxon>Agaricomycetes</taxon>
        <taxon>Agaricomycetidae</taxon>
        <taxon>Agaricales</taxon>
        <taxon>Pleurotineae</taxon>
        <taxon>Pleurotaceae</taxon>
        <taxon>Pleurotus</taxon>
    </lineage>
</organism>
<evidence type="ECO:0000313" key="9">
    <source>
        <dbReference type="EMBL" id="KDQ24956.1"/>
    </source>
</evidence>
<feature type="signal peptide" evidence="7">
    <location>
        <begin position="1"/>
        <end position="23"/>
    </location>
</feature>
<dbReference type="Proteomes" id="UP000027073">
    <property type="component" value="Unassembled WGS sequence"/>
</dbReference>
<evidence type="ECO:0000256" key="5">
    <source>
        <dbReference type="PIRSR" id="PIRSR000137-1"/>
    </source>
</evidence>
<dbReference type="PIRSF" id="PIRSF000137">
    <property type="entry name" value="Alcohol_oxidase"/>
    <property type="match status" value="1"/>
</dbReference>
<accession>A0A067NMW0</accession>
<dbReference type="PROSITE" id="PS00624">
    <property type="entry name" value="GMC_OXRED_2"/>
    <property type="match status" value="1"/>
</dbReference>
<protein>
    <recommendedName>
        <fullName evidence="8">Glucose-methanol-choline oxidoreductase N-terminal domain-containing protein</fullName>
    </recommendedName>
</protein>
<proteinExistence type="inferred from homology"/>
<reference evidence="10" key="1">
    <citation type="journal article" date="2014" name="Proc. Natl. Acad. Sci. U.S.A.">
        <title>Extensive sampling of basidiomycete genomes demonstrates inadequacy of the white-rot/brown-rot paradigm for wood decay fungi.</title>
        <authorList>
            <person name="Riley R."/>
            <person name="Salamov A.A."/>
            <person name="Brown D.W."/>
            <person name="Nagy L.G."/>
            <person name="Floudas D."/>
            <person name="Held B.W."/>
            <person name="Levasseur A."/>
            <person name="Lombard V."/>
            <person name="Morin E."/>
            <person name="Otillar R."/>
            <person name="Lindquist E.A."/>
            <person name="Sun H."/>
            <person name="LaButti K.M."/>
            <person name="Schmutz J."/>
            <person name="Jabbour D."/>
            <person name="Luo H."/>
            <person name="Baker S.E."/>
            <person name="Pisabarro A.G."/>
            <person name="Walton J.D."/>
            <person name="Blanchette R.A."/>
            <person name="Henrissat B."/>
            <person name="Martin F."/>
            <person name="Cullen D."/>
            <person name="Hibbett D.S."/>
            <person name="Grigoriev I.V."/>
        </authorList>
    </citation>
    <scope>NUCLEOTIDE SEQUENCE [LARGE SCALE GENOMIC DNA]</scope>
    <source>
        <strain evidence="10">PC15</strain>
    </source>
</reference>
<dbReference type="Gene3D" id="3.50.50.60">
    <property type="entry name" value="FAD/NAD(P)-binding domain"/>
    <property type="match status" value="1"/>
</dbReference>
<evidence type="ECO:0000256" key="3">
    <source>
        <dbReference type="ARBA" id="ARBA00022630"/>
    </source>
</evidence>
<evidence type="ECO:0000256" key="2">
    <source>
        <dbReference type="ARBA" id="ARBA00010790"/>
    </source>
</evidence>
<gene>
    <name evidence="9" type="ORF">PLEOSDRAFT_1067653</name>
</gene>
<evidence type="ECO:0000313" key="10">
    <source>
        <dbReference type="Proteomes" id="UP000027073"/>
    </source>
</evidence>
<name>A0A067NMW0_PLEO1</name>
<feature type="active site" description="Proton acceptor" evidence="5">
    <location>
        <position position="573"/>
    </location>
</feature>
<feature type="binding site" evidence="6">
    <location>
        <position position="258"/>
    </location>
    <ligand>
        <name>FAD</name>
        <dbReference type="ChEBI" id="CHEBI:57692"/>
    </ligand>
</feature>
<dbReference type="PANTHER" id="PTHR11552">
    <property type="entry name" value="GLUCOSE-METHANOL-CHOLINE GMC OXIDOREDUCTASE"/>
    <property type="match status" value="1"/>
</dbReference>
<dbReference type="AlphaFoldDB" id="A0A067NMW0"/>
<keyword evidence="7" id="KW-0732">Signal</keyword>
<dbReference type="GO" id="GO:0016614">
    <property type="term" value="F:oxidoreductase activity, acting on CH-OH group of donors"/>
    <property type="evidence" value="ECO:0007669"/>
    <property type="project" value="InterPro"/>
</dbReference>
<dbReference type="VEuPathDB" id="FungiDB:PLEOSDRAFT_1067653"/>
<feature type="chain" id="PRO_5001646792" description="Glucose-methanol-choline oxidoreductase N-terminal domain-containing protein" evidence="7">
    <location>
        <begin position="24"/>
        <end position="593"/>
    </location>
</feature>
<dbReference type="InParanoid" id="A0A067NMW0"/>
<dbReference type="InterPro" id="IPR012132">
    <property type="entry name" value="GMC_OxRdtase"/>
</dbReference>
<dbReference type="Pfam" id="PF00732">
    <property type="entry name" value="GMC_oxred_N"/>
    <property type="match status" value="1"/>
</dbReference>
<dbReference type="InterPro" id="IPR007867">
    <property type="entry name" value="GMC_OxRtase_C"/>
</dbReference>
<feature type="domain" description="Glucose-methanol-choline oxidoreductase N-terminal" evidence="8">
    <location>
        <begin position="300"/>
        <end position="314"/>
    </location>
</feature>
<dbReference type="Gene3D" id="3.30.560.10">
    <property type="entry name" value="Glucose Oxidase, domain 3"/>
    <property type="match status" value="1"/>
</dbReference>
<dbReference type="OrthoDB" id="269227at2759"/>
<keyword evidence="4 6" id="KW-0274">FAD</keyword>
<sequence>MSFGTLRQLLLLACLALPSLAAANLPTADFDYIVVGAGNAGNVVAARLTEDPNVSVLVLEAGVSDENVLGAEAPLLAPGLVPNSIFDWNYTTTAQAGYNGRSIAYPRGRMLGGSSSVHYMVMMRGSIEDFDRYAAVTGDEGWNWDNMQQFVRKNEMVVPPADNHNTSGEFIPAVHGTNGSVSISLPGFPTPLDDRVLATTQEQSEEFFFNPDMGTGHPLGISWSIATVGNGQRSSSSTAYLRPAQSRPNLSVLINAQVTKLVNSGTTNGLPAFRCVEYAEQEGAPTTTVCAKKEVVLSAGSVGTPILLQLSGIGDENDLSSVGIDTIVNNPSVGRNLSDHLLLPATFFVNSNQTFDNIFRDSSEFNADLDQWTNSRTGPLTALIANHLAWLRLPSNSSIFQTFPDPAAGPNSAHWETIFSNQWFHPAIPRPDTGSFMSVTNALISPVARGDIKLATSNPFDKPLINPQYLSTEFDIFTMIQAVKSNLRFLSGQAWADFVIRPFDPRLRDPTNDAAIESYIRDNANTIFHPVGTASMSPRGASWGVVDPDLKVKGVDGLRIVDGSILPFAPNAHTQGPIYLVGERGADLIKADQ</sequence>
<dbReference type="InterPro" id="IPR000172">
    <property type="entry name" value="GMC_OxRdtase_N"/>
</dbReference>
<comment type="similarity">
    <text evidence="2">Belongs to the GMC oxidoreductase family.</text>
</comment>
<dbReference type="EMBL" id="KL198011">
    <property type="protein sequence ID" value="KDQ24956.1"/>
    <property type="molecule type" value="Genomic_DNA"/>
</dbReference>
<dbReference type="Pfam" id="PF05199">
    <property type="entry name" value="GMC_oxred_C"/>
    <property type="match status" value="1"/>
</dbReference>
<keyword evidence="3" id="KW-0285">Flavoprotein</keyword>
<evidence type="ECO:0000256" key="6">
    <source>
        <dbReference type="PIRSR" id="PIRSR000137-2"/>
    </source>
</evidence>
<dbReference type="SUPFAM" id="SSF51905">
    <property type="entry name" value="FAD/NAD(P)-binding domain"/>
    <property type="match status" value="1"/>
</dbReference>
<evidence type="ECO:0000256" key="7">
    <source>
        <dbReference type="SAM" id="SignalP"/>
    </source>
</evidence>
<comment type="cofactor">
    <cofactor evidence="1 6">
        <name>FAD</name>
        <dbReference type="ChEBI" id="CHEBI:57692"/>
    </cofactor>
</comment>